<keyword evidence="7" id="KW-0645">Protease</keyword>
<comment type="caution">
    <text evidence="2">Lacks conserved residue(s) required for the propagation of feature annotation.</text>
</comment>
<name>A0A423SBK0_PENVA</name>
<dbReference type="SUPFAM" id="SSF50494">
    <property type="entry name" value="Trypsin-like serine proteases"/>
    <property type="match status" value="1"/>
</dbReference>
<feature type="domain" description="CUB" evidence="5">
    <location>
        <begin position="42"/>
        <end position="150"/>
    </location>
</feature>
<evidence type="ECO:0000256" key="2">
    <source>
        <dbReference type="PROSITE-ProRule" id="PRU00059"/>
    </source>
</evidence>
<dbReference type="OrthoDB" id="6339452at2759"/>
<dbReference type="SMART" id="SM00020">
    <property type="entry name" value="Tryp_SPc"/>
    <property type="match status" value="1"/>
</dbReference>
<evidence type="ECO:0000256" key="1">
    <source>
        <dbReference type="ARBA" id="ARBA00023157"/>
    </source>
</evidence>
<evidence type="ECO:0000313" key="8">
    <source>
        <dbReference type="Proteomes" id="UP000283509"/>
    </source>
</evidence>
<dbReference type="PANTHER" id="PTHR24260:SF145">
    <property type="entry name" value="FI17609P1-RELATED"/>
    <property type="match status" value="1"/>
</dbReference>
<keyword evidence="4" id="KW-0732">Signal</keyword>
<evidence type="ECO:0000259" key="5">
    <source>
        <dbReference type="PROSITE" id="PS01180"/>
    </source>
</evidence>
<dbReference type="PRINTS" id="PR00722">
    <property type="entry name" value="CHYMOTRYPSIN"/>
</dbReference>
<dbReference type="SMART" id="SM00042">
    <property type="entry name" value="CUB"/>
    <property type="match status" value="1"/>
</dbReference>
<dbReference type="InterPro" id="IPR001314">
    <property type="entry name" value="Peptidase_S1A"/>
</dbReference>
<dbReference type="PANTHER" id="PTHR24260">
    <property type="match status" value="1"/>
</dbReference>
<accession>A0A423SBK0</accession>
<proteinExistence type="predicted"/>
<dbReference type="Pfam" id="PF00089">
    <property type="entry name" value="Trypsin"/>
    <property type="match status" value="1"/>
</dbReference>
<protein>
    <submittedName>
        <fullName evidence="7">CUB-serine protease</fullName>
    </submittedName>
</protein>
<reference evidence="7 8" key="2">
    <citation type="submission" date="2019-01" db="EMBL/GenBank/DDBJ databases">
        <title>The decoding of complex shrimp genome reveals the adaptation for benthos swimmer, frequently molting mechanism and breeding impact on genome.</title>
        <authorList>
            <person name="Sun Y."/>
            <person name="Gao Y."/>
            <person name="Yu Y."/>
        </authorList>
    </citation>
    <scope>NUCLEOTIDE SEQUENCE [LARGE SCALE GENOMIC DNA]</scope>
    <source>
        <tissue evidence="7">Muscle</tissue>
    </source>
</reference>
<feature type="region of interest" description="Disordered" evidence="3">
    <location>
        <begin position="164"/>
        <end position="190"/>
    </location>
</feature>
<dbReference type="GO" id="GO:0006508">
    <property type="term" value="P:proteolysis"/>
    <property type="evidence" value="ECO:0007669"/>
    <property type="project" value="UniProtKB-KW"/>
</dbReference>
<dbReference type="SUPFAM" id="SSF49854">
    <property type="entry name" value="Spermadhesin, CUB domain"/>
    <property type="match status" value="1"/>
</dbReference>
<feature type="chain" id="PRO_5019384968" evidence="4">
    <location>
        <begin position="19"/>
        <end position="433"/>
    </location>
</feature>
<dbReference type="EMBL" id="QCYY01004122">
    <property type="protein sequence ID" value="ROT61533.1"/>
    <property type="molecule type" value="Genomic_DNA"/>
</dbReference>
<evidence type="ECO:0000256" key="3">
    <source>
        <dbReference type="SAM" id="MobiDB-lite"/>
    </source>
</evidence>
<dbReference type="InterPro" id="IPR043504">
    <property type="entry name" value="Peptidase_S1_PA_chymotrypsin"/>
</dbReference>
<evidence type="ECO:0000313" key="7">
    <source>
        <dbReference type="EMBL" id="ROT61533.1"/>
    </source>
</evidence>
<dbReference type="InterPro" id="IPR009003">
    <property type="entry name" value="Peptidase_S1_PA"/>
</dbReference>
<dbReference type="InterPro" id="IPR035914">
    <property type="entry name" value="Sperma_CUB_dom_sf"/>
</dbReference>
<feature type="compositionally biased region" description="Basic and acidic residues" evidence="3">
    <location>
        <begin position="171"/>
        <end position="181"/>
    </location>
</feature>
<organism evidence="7 8">
    <name type="scientific">Penaeus vannamei</name>
    <name type="common">Whiteleg shrimp</name>
    <name type="synonym">Litopenaeus vannamei</name>
    <dbReference type="NCBI Taxonomy" id="6689"/>
    <lineage>
        <taxon>Eukaryota</taxon>
        <taxon>Metazoa</taxon>
        <taxon>Ecdysozoa</taxon>
        <taxon>Arthropoda</taxon>
        <taxon>Crustacea</taxon>
        <taxon>Multicrustacea</taxon>
        <taxon>Malacostraca</taxon>
        <taxon>Eumalacostraca</taxon>
        <taxon>Eucarida</taxon>
        <taxon>Decapoda</taxon>
        <taxon>Dendrobranchiata</taxon>
        <taxon>Penaeoidea</taxon>
        <taxon>Penaeidae</taxon>
        <taxon>Penaeus</taxon>
    </lineage>
</organism>
<evidence type="ECO:0000259" key="6">
    <source>
        <dbReference type="PROSITE" id="PS50240"/>
    </source>
</evidence>
<dbReference type="Gene3D" id="2.40.10.10">
    <property type="entry name" value="Trypsin-like serine proteases"/>
    <property type="match status" value="1"/>
</dbReference>
<keyword evidence="1" id="KW-1015">Disulfide bond</keyword>
<dbReference type="Proteomes" id="UP000283509">
    <property type="component" value="Unassembled WGS sequence"/>
</dbReference>
<dbReference type="InterPro" id="IPR000859">
    <property type="entry name" value="CUB_dom"/>
</dbReference>
<keyword evidence="8" id="KW-1185">Reference proteome</keyword>
<evidence type="ECO:0000256" key="4">
    <source>
        <dbReference type="SAM" id="SignalP"/>
    </source>
</evidence>
<gene>
    <name evidence="7" type="ORF">C7M84_020680</name>
</gene>
<reference evidence="7 8" key="1">
    <citation type="submission" date="2018-04" db="EMBL/GenBank/DDBJ databases">
        <authorList>
            <person name="Zhang X."/>
            <person name="Yuan J."/>
            <person name="Li F."/>
            <person name="Xiang J."/>
        </authorList>
    </citation>
    <scope>NUCLEOTIDE SEQUENCE [LARGE SCALE GENOMIC DNA]</scope>
    <source>
        <tissue evidence="7">Muscle</tissue>
    </source>
</reference>
<dbReference type="GO" id="GO:0004252">
    <property type="term" value="F:serine-type endopeptidase activity"/>
    <property type="evidence" value="ECO:0007669"/>
    <property type="project" value="InterPro"/>
</dbReference>
<sequence>MGAFAFFLLAASATLALGAGRQPSRSASPDTFVQLRTTKGKCGGDAVLADGQTVKIEGGRRIWKNRLCSWSVSGTDPGTTFEVRCPVFDLPWSEGCKTSRLMVGDGTGNSETLCGRGGKHLILKSNRMWASFLHRKRRRAKGFQCTVTAVRGNKIPALIHGAVGPHLPATADEKPKGKDPDFSSDPTPGTSCECGVRGNDTLQYPWLANIKLNYDDNNSFAVTTISPYYSGAVINSRYILTAAKCETNETSIPWEALEVGLGNYDVPIEGLVGTEQVFHVEEVISHPCEPDQEMGIALLKIREEINITKYTPVCLFSDPDENLIGTTGLMIGQDFLTGLWDQEVPIVSSTKCQSSETFCADFGFSEVPTCLGDIGGPLHVEEEAKFFQTGIAIYGYDCESVRPYASVAHHYEWIISNTADALSCGDVAGRSLL</sequence>
<dbReference type="Gene3D" id="2.60.120.290">
    <property type="entry name" value="Spermadhesin, CUB domain"/>
    <property type="match status" value="1"/>
</dbReference>
<dbReference type="PROSITE" id="PS50240">
    <property type="entry name" value="TRYPSIN_DOM"/>
    <property type="match status" value="1"/>
</dbReference>
<dbReference type="Pfam" id="PF00431">
    <property type="entry name" value="CUB"/>
    <property type="match status" value="1"/>
</dbReference>
<comment type="caution">
    <text evidence="7">The sequence shown here is derived from an EMBL/GenBank/DDBJ whole genome shotgun (WGS) entry which is preliminary data.</text>
</comment>
<keyword evidence="7" id="KW-0378">Hydrolase</keyword>
<dbReference type="AlphaFoldDB" id="A0A423SBK0"/>
<dbReference type="InterPro" id="IPR051333">
    <property type="entry name" value="CLIP_Serine_Protease"/>
</dbReference>
<feature type="signal peptide" evidence="4">
    <location>
        <begin position="1"/>
        <end position="18"/>
    </location>
</feature>
<dbReference type="InterPro" id="IPR001254">
    <property type="entry name" value="Trypsin_dom"/>
</dbReference>
<dbReference type="PROSITE" id="PS01180">
    <property type="entry name" value="CUB"/>
    <property type="match status" value="1"/>
</dbReference>
<feature type="domain" description="Peptidase S1" evidence="6">
    <location>
        <begin position="196"/>
        <end position="419"/>
    </location>
</feature>